<comment type="caution">
    <text evidence="4">The sequence shown here is derived from an EMBL/GenBank/DDBJ whole genome shotgun (WGS) entry which is preliminary data.</text>
</comment>
<proteinExistence type="predicted"/>
<accession>A0ABX0IAT1</accession>
<keyword evidence="5" id="KW-1185">Reference proteome</keyword>
<reference evidence="4 5" key="1">
    <citation type="submission" date="2020-02" db="EMBL/GenBank/DDBJ databases">
        <authorList>
            <person name="Chen W.-M."/>
        </authorList>
    </citation>
    <scope>NUCLEOTIDE SEQUENCE [LARGE SCALE GENOMIC DNA]</scope>
    <source>
        <strain evidence="4 5">TWA-26</strain>
    </source>
</reference>
<dbReference type="RefSeq" id="WP_166235715.1">
    <property type="nucleotide sequence ID" value="NZ_JAAJBV010000002.1"/>
</dbReference>
<feature type="domain" description="Secretion system C-terminal sorting" evidence="3">
    <location>
        <begin position="85"/>
        <end position="151"/>
    </location>
</feature>
<organism evidence="4 5">
    <name type="scientific">Flavobacterium celericrescens</name>
    <dbReference type="NCBI Taxonomy" id="2709780"/>
    <lineage>
        <taxon>Bacteria</taxon>
        <taxon>Pseudomonadati</taxon>
        <taxon>Bacteroidota</taxon>
        <taxon>Flavobacteriia</taxon>
        <taxon>Flavobacteriales</taxon>
        <taxon>Flavobacteriaceae</taxon>
        <taxon>Flavobacterium</taxon>
    </lineage>
</organism>
<feature type="signal peptide" evidence="2">
    <location>
        <begin position="1"/>
        <end position="20"/>
    </location>
</feature>
<dbReference type="EMBL" id="JAAJBV010000002">
    <property type="protein sequence ID" value="NHM03701.1"/>
    <property type="molecule type" value="Genomic_DNA"/>
</dbReference>
<evidence type="ECO:0000256" key="2">
    <source>
        <dbReference type="SAM" id="SignalP"/>
    </source>
</evidence>
<dbReference type="Pfam" id="PF18962">
    <property type="entry name" value="Por_Secre_tail"/>
    <property type="match status" value="1"/>
</dbReference>
<evidence type="ECO:0000259" key="3">
    <source>
        <dbReference type="Pfam" id="PF18962"/>
    </source>
</evidence>
<evidence type="ECO:0000313" key="5">
    <source>
        <dbReference type="Proteomes" id="UP000761423"/>
    </source>
</evidence>
<evidence type="ECO:0000256" key="1">
    <source>
        <dbReference type="ARBA" id="ARBA00022729"/>
    </source>
</evidence>
<gene>
    <name evidence="4" type="ORF">G4L40_03160</name>
</gene>
<sequence>MKKKKLLLMGAFLSCYSIYAQEAIVTSGGNNSGSNGNISYSIGQVVYTTSVGTTGSLAEGVQQPYEIQTLSGNDNFNISLELSAYPNPTTNLLYLEVKESNFEAVHYQLFDFNGRLLESKKIDSITTSIQMEQYPMAVYLLKVLDNNIEVKSFKIIKQ</sequence>
<dbReference type="InterPro" id="IPR026444">
    <property type="entry name" value="Secre_tail"/>
</dbReference>
<keyword evidence="1 2" id="KW-0732">Signal</keyword>
<dbReference type="Proteomes" id="UP000761423">
    <property type="component" value="Unassembled WGS sequence"/>
</dbReference>
<name>A0ABX0IAT1_9FLAO</name>
<evidence type="ECO:0000313" key="4">
    <source>
        <dbReference type="EMBL" id="NHM03701.1"/>
    </source>
</evidence>
<protein>
    <submittedName>
        <fullName evidence="4">T9SS type A sorting domain-containing protein</fullName>
    </submittedName>
</protein>
<dbReference type="NCBIfam" id="TIGR04183">
    <property type="entry name" value="Por_Secre_tail"/>
    <property type="match status" value="1"/>
</dbReference>
<feature type="chain" id="PRO_5047032702" evidence="2">
    <location>
        <begin position="21"/>
        <end position="158"/>
    </location>
</feature>